<dbReference type="EMBL" id="CM042029">
    <property type="protein sequence ID" value="KAI3794422.1"/>
    <property type="molecule type" value="Genomic_DNA"/>
</dbReference>
<name>A0ACB9HF97_9ASTR</name>
<comment type="caution">
    <text evidence="1">The sequence shown here is derived from an EMBL/GenBank/DDBJ whole genome shotgun (WGS) entry which is preliminary data.</text>
</comment>
<gene>
    <name evidence="1" type="ORF">L1987_37053</name>
</gene>
<keyword evidence="2" id="KW-1185">Reference proteome</keyword>
<organism evidence="1 2">
    <name type="scientific">Smallanthus sonchifolius</name>
    <dbReference type="NCBI Taxonomy" id="185202"/>
    <lineage>
        <taxon>Eukaryota</taxon>
        <taxon>Viridiplantae</taxon>
        <taxon>Streptophyta</taxon>
        <taxon>Embryophyta</taxon>
        <taxon>Tracheophyta</taxon>
        <taxon>Spermatophyta</taxon>
        <taxon>Magnoliopsida</taxon>
        <taxon>eudicotyledons</taxon>
        <taxon>Gunneridae</taxon>
        <taxon>Pentapetalae</taxon>
        <taxon>asterids</taxon>
        <taxon>campanulids</taxon>
        <taxon>Asterales</taxon>
        <taxon>Asteraceae</taxon>
        <taxon>Asteroideae</taxon>
        <taxon>Heliantheae alliance</taxon>
        <taxon>Millerieae</taxon>
        <taxon>Smallanthus</taxon>
    </lineage>
</organism>
<proteinExistence type="predicted"/>
<reference evidence="1 2" key="2">
    <citation type="journal article" date="2022" name="Mol. Ecol. Resour.">
        <title>The genomes of chicory, endive, great burdock and yacon provide insights into Asteraceae paleo-polyploidization history and plant inulin production.</title>
        <authorList>
            <person name="Fan W."/>
            <person name="Wang S."/>
            <person name="Wang H."/>
            <person name="Wang A."/>
            <person name="Jiang F."/>
            <person name="Liu H."/>
            <person name="Zhao H."/>
            <person name="Xu D."/>
            <person name="Zhang Y."/>
        </authorList>
    </citation>
    <scope>NUCLEOTIDE SEQUENCE [LARGE SCALE GENOMIC DNA]</scope>
    <source>
        <strain evidence="2">cv. Yunnan</strain>
        <tissue evidence="1">Leaves</tissue>
    </source>
</reference>
<dbReference type="Proteomes" id="UP001056120">
    <property type="component" value="Linkage Group LG12"/>
</dbReference>
<protein>
    <submittedName>
        <fullName evidence="1">Uncharacterized protein</fullName>
    </submittedName>
</protein>
<accession>A0ACB9HF97</accession>
<sequence>MNATILVFSRHLSNLPLKYIRVYNYRRLFFFPRIANPQNEISDSYLVVEYGLILLLLIVPVRQSRLGVAWNRCCLTLCFLLKILIYHQSILIIVFKSSIISPGVN</sequence>
<reference evidence="2" key="1">
    <citation type="journal article" date="2022" name="Mol. Ecol. Resour.">
        <title>The genomes of chicory, endive, great burdock and yacon provide insights into Asteraceae palaeo-polyploidization history and plant inulin production.</title>
        <authorList>
            <person name="Fan W."/>
            <person name="Wang S."/>
            <person name="Wang H."/>
            <person name="Wang A."/>
            <person name="Jiang F."/>
            <person name="Liu H."/>
            <person name="Zhao H."/>
            <person name="Xu D."/>
            <person name="Zhang Y."/>
        </authorList>
    </citation>
    <scope>NUCLEOTIDE SEQUENCE [LARGE SCALE GENOMIC DNA]</scope>
    <source>
        <strain evidence="2">cv. Yunnan</strain>
    </source>
</reference>
<evidence type="ECO:0000313" key="1">
    <source>
        <dbReference type="EMBL" id="KAI3794422.1"/>
    </source>
</evidence>
<evidence type="ECO:0000313" key="2">
    <source>
        <dbReference type="Proteomes" id="UP001056120"/>
    </source>
</evidence>